<dbReference type="InterPro" id="IPR000182">
    <property type="entry name" value="GNAT_dom"/>
</dbReference>
<name>A0A947DFM1_9CYAN</name>
<dbReference type="PANTHER" id="PTHR43877">
    <property type="entry name" value="AMINOALKYLPHOSPHONATE N-ACETYLTRANSFERASE-RELATED-RELATED"/>
    <property type="match status" value="1"/>
</dbReference>
<evidence type="ECO:0000259" key="3">
    <source>
        <dbReference type="PROSITE" id="PS51186"/>
    </source>
</evidence>
<accession>A0A947DFM1</accession>
<reference evidence="4" key="1">
    <citation type="submission" date="2020-11" db="EMBL/GenBank/DDBJ databases">
        <authorList>
            <person name="Konstantinou D."/>
            <person name="Gkelis S."/>
            <person name="Popin R."/>
            <person name="Fewer D."/>
            <person name="Sivonen K."/>
        </authorList>
    </citation>
    <scope>NUCLEOTIDE SEQUENCE</scope>
    <source>
        <strain evidence="4">TAU-MAC 1115</strain>
    </source>
</reference>
<dbReference type="Gene3D" id="3.40.630.30">
    <property type="match status" value="1"/>
</dbReference>
<dbReference type="AlphaFoldDB" id="A0A947DFM1"/>
<evidence type="ECO:0000313" key="5">
    <source>
        <dbReference type="Proteomes" id="UP000717364"/>
    </source>
</evidence>
<feature type="domain" description="N-acetyltransferase" evidence="3">
    <location>
        <begin position="3"/>
        <end position="169"/>
    </location>
</feature>
<dbReference type="InterPro" id="IPR016181">
    <property type="entry name" value="Acyl_CoA_acyltransferase"/>
</dbReference>
<dbReference type="Proteomes" id="UP000717364">
    <property type="component" value="Unassembled WGS sequence"/>
</dbReference>
<sequence length="170" mass="19272">MSPTIRKAEAQDVPEIQRLYRQLDDHHAELLPEVFQAVAGDARGNDVVQTWIFRDDADYLLAELDGQVVGFVTVERSAHPKYPMFRPHEFALIDNAVVDKSYRGKGIGTALFQAAIDWTRSHGFRYVQTSVWNKNTGAQEFYLDQGFRPMTTRLELNTEAGAEPHHPTDG</sequence>
<keyword evidence="5" id="KW-1185">Reference proteome</keyword>
<evidence type="ECO:0000256" key="1">
    <source>
        <dbReference type="ARBA" id="ARBA00022679"/>
    </source>
</evidence>
<gene>
    <name evidence="4" type="ORF">IXB50_12320</name>
</gene>
<dbReference type="SUPFAM" id="SSF55729">
    <property type="entry name" value="Acyl-CoA N-acyltransferases (Nat)"/>
    <property type="match status" value="1"/>
</dbReference>
<keyword evidence="1" id="KW-0808">Transferase</keyword>
<dbReference type="EMBL" id="JADOES010000022">
    <property type="protein sequence ID" value="MBT9316207.1"/>
    <property type="molecule type" value="Genomic_DNA"/>
</dbReference>
<evidence type="ECO:0000256" key="2">
    <source>
        <dbReference type="ARBA" id="ARBA00023315"/>
    </source>
</evidence>
<protein>
    <submittedName>
        <fullName evidence="4">GNAT family N-acetyltransferase</fullName>
    </submittedName>
</protein>
<dbReference type="PROSITE" id="PS51186">
    <property type="entry name" value="GNAT"/>
    <property type="match status" value="1"/>
</dbReference>
<dbReference type="GO" id="GO:0016747">
    <property type="term" value="F:acyltransferase activity, transferring groups other than amino-acyl groups"/>
    <property type="evidence" value="ECO:0007669"/>
    <property type="project" value="InterPro"/>
</dbReference>
<dbReference type="Pfam" id="PF00583">
    <property type="entry name" value="Acetyltransf_1"/>
    <property type="match status" value="1"/>
</dbReference>
<dbReference type="CDD" id="cd04301">
    <property type="entry name" value="NAT_SF"/>
    <property type="match status" value="1"/>
</dbReference>
<reference evidence="4" key="2">
    <citation type="journal article" date="2021" name="Mar. Drugs">
        <title>Genome Reduction and Secondary Metabolism of the Marine Sponge-Associated Cyanobacterium Leptothoe.</title>
        <authorList>
            <person name="Konstantinou D."/>
            <person name="Popin R.V."/>
            <person name="Fewer D.P."/>
            <person name="Sivonen K."/>
            <person name="Gkelis S."/>
        </authorList>
    </citation>
    <scope>NUCLEOTIDE SEQUENCE</scope>
    <source>
        <strain evidence="4">TAU-MAC 1115</strain>
    </source>
</reference>
<dbReference type="PANTHER" id="PTHR43877:SF2">
    <property type="entry name" value="AMINOALKYLPHOSPHONATE N-ACETYLTRANSFERASE-RELATED"/>
    <property type="match status" value="1"/>
</dbReference>
<dbReference type="RefSeq" id="WP_215609273.1">
    <property type="nucleotide sequence ID" value="NZ_JADOES010000022.1"/>
</dbReference>
<keyword evidence="2" id="KW-0012">Acyltransferase</keyword>
<dbReference type="InterPro" id="IPR050832">
    <property type="entry name" value="Bact_Acetyltransf"/>
</dbReference>
<comment type="caution">
    <text evidence="4">The sequence shown here is derived from an EMBL/GenBank/DDBJ whole genome shotgun (WGS) entry which is preliminary data.</text>
</comment>
<organism evidence="4 5">
    <name type="scientific">Leptothoe spongobia TAU-MAC 1115</name>
    <dbReference type="NCBI Taxonomy" id="1967444"/>
    <lineage>
        <taxon>Bacteria</taxon>
        <taxon>Bacillati</taxon>
        <taxon>Cyanobacteriota</taxon>
        <taxon>Cyanophyceae</taxon>
        <taxon>Nodosilineales</taxon>
        <taxon>Cymatolegaceae</taxon>
        <taxon>Leptothoe</taxon>
        <taxon>Leptothoe spongobia</taxon>
    </lineage>
</organism>
<evidence type="ECO:0000313" key="4">
    <source>
        <dbReference type="EMBL" id="MBT9316207.1"/>
    </source>
</evidence>
<proteinExistence type="predicted"/>